<dbReference type="InterPro" id="IPR022703">
    <property type="entry name" value="DUF3533"/>
</dbReference>
<dbReference type="AlphaFoldDB" id="A0A4Z1KH22"/>
<proteinExistence type="predicted"/>
<feature type="transmembrane region" description="Helical" evidence="1">
    <location>
        <begin position="249"/>
        <end position="267"/>
    </location>
</feature>
<comment type="caution">
    <text evidence="3">The sequence shown here is derived from an EMBL/GenBank/DDBJ whole genome shotgun (WGS) entry which is preliminary data.</text>
</comment>
<gene>
    <name evidence="3" type="ORF">BPOR_0630g00010</name>
</gene>
<keyword evidence="1" id="KW-0472">Membrane</keyword>
<keyword evidence="4" id="KW-1185">Reference proteome</keyword>
<dbReference type="GO" id="GO:0016020">
    <property type="term" value="C:membrane"/>
    <property type="evidence" value="ECO:0007669"/>
    <property type="project" value="TreeGrafter"/>
</dbReference>
<dbReference type="PANTHER" id="PTHR34814">
    <property type="entry name" value="NITROSOGUANIDINE RESISTANCE PROTEIN SNG1"/>
    <property type="match status" value="1"/>
</dbReference>
<name>A0A4Z1KH22_9HELO</name>
<feature type="transmembrane region" description="Helical" evidence="1">
    <location>
        <begin position="337"/>
        <end position="358"/>
    </location>
</feature>
<feature type="transmembrane region" description="Helical" evidence="1">
    <location>
        <begin position="180"/>
        <end position="201"/>
    </location>
</feature>
<keyword evidence="1" id="KW-0812">Transmembrane</keyword>
<feature type="transmembrane region" description="Helical" evidence="1">
    <location>
        <begin position="279"/>
        <end position="303"/>
    </location>
</feature>
<evidence type="ECO:0000259" key="2">
    <source>
        <dbReference type="Pfam" id="PF12051"/>
    </source>
</evidence>
<accession>A0A4Z1KH22</accession>
<feature type="transmembrane region" description="Helical" evidence="1">
    <location>
        <begin position="221"/>
        <end position="243"/>
    </location>
</feature>
<sequence length="406" mass="44800">MSYMYGVLFKSGYLAHNLNILAVDYDGGIIGEALSVAYEQFQGDEFPKLQFHTTAKYPSIIEVQEAVCRGDYWGAIVAQPGASNRLSQALGGGSAAITYNSSDALTYINNGARYPAIQLGDISGNLETLIGAVSSAYHGLNGSQALSSLNASNENAVLAFLHPLKASHINIKPTEQGTRVLFNTVSVVLPIIQQFFFLMALNGINNQFGIYGRLNSTRIGLMRCVISIVFTLIASLATTGYIWAFRESWGVSGSQFVLVWMSYWIYMHINFLILDAATAFIPVSFLTFFVLPWAIINVAATIYPFELSPGFYRWAYALPAHEFYSLVIRVESGCGDVLYRVLPILFSWEVVGLTLAIWGSSYRNRNAEAELVALGKVQQDASKTDKNTSHDEEQELVIMRRPSLVQ</sequence>
<dbReference type="Pfam" id="PF12051">
    <property type="entry name" value="DUF3533"/>
    <property type="match status" value="1"/>
</dbReference>
<keyword evidence="1" id="KW-1133">Transmembrane helix</keyword>
<dbReference type="STRING" id="87229.A0A4Z1KH22"/>
<evidence type="ECO:0000313" key="3">
    <source>
        <dbReference type="EMBL" id="TGO83532.1"/>
    </source>
</evidence>
<dbReference type="EMBL" id="PQXO01000629">
    <property type="protein sequence ID" value="TGO83532.1"/>
    <property type="molecule type" value="Genomic_DNA"/>
</dbReference>
<reference evidence="3 4" key="1">
    <citation type="submission" date="2017-12" db="EMBL/GenBank/DDBJ databases">
        <title>Comparative genomics of Botrytis spp.</title>
        <authorList>
            <person name="Valero-Jimenez C.A."/>
            <person name="Tapia P."/>
            <person name="Veloso J."/>
            <person name="Silva-Moreno E."/>
            <person name="Staats M."/>
            <person name="Valdes J.H."/>
            <person name="Van Kan J.A.L."/>
        </authorList>
    </citation>
    <scope>NUCLEOTIDE SEQUENCE [LARGE SCALE GENOMIC DNA]</scope>
    <source>
        <strain evidence="3 4">MUCL3349</strain>
    </source>
</reference>
<feature type="domain" description="DUF3533" evidence="2">
    <location>
        <begin position="1"/>
        <end position="352"/>
    </location>
</feature>
<protein>
    <recommendedName>
        <fullName evidence="2">DUF3533 domain-containing protein</fullName>
    </recommendedName>
</protein>
<organism evidence="3 4">
    <name type="scientific">Botrytis porri</name>
    <dbReference type="NCBI Taxonomy" id="87229"/>
    <lineage>
        <taxon>Eukaryota</taxon>
        <taxon>Fungi</taxon>
        <taxon>Dikarya</taxon>
        <taxon>Ascomycota</taxon>
        <taxon>Pezizomycotina</taxon>
        <taxon>Leotiomycetes</taxon>
        <taxon>Helotiales</taxon>
        <taxon>Sclerotiniaceae</taxon>
        <taxon>Botrytis</taxon>
    </lineage>
</organism>
<dbReference type="PANTHER" id="PTHR34814:SF2">
    <property type="entry name" value="DUF3533 DOMAIN-CONTAINING PROTEIN"/>
    <property type="match status" value="1"/>
</dbReference>
<dbReference type="InterPro" id="IPR053001">
    <property type="entry name" value="MNNG_permease-like"/>
</dbReference>
<evidence type="ECO:0000256" key="1">
    <source>
        <dbReference type="SAM" id="Phobius"/>
    </source>
</evidence>
<dbReference type="Proteomes" id="UP000297280">
    <property type="component" value="Unassembled WGS sequence"/>
</dbReference>
<evidence type="ECO:0000313" key="4">
    <source>
        <dbReference type="Proteomes" id="UP000297280"/>
    </source>
</evidence>